<comment type="caution">
    <text evidence="1">The sequence shown here is derived from an EMBL/GenBank/DDBJ whole genome shotgun (WGS) entry which is preliminary data.</text>
</comment>
<name>A0A6G1F4M4_9ORYZ</name>
<dbReference type="Proteomes" id="UP000479710">
    <property type="component" value="Unassembled WGS sequence"/>
</dbReference>
<gene>
    <name evidence="1" type="ORF">E2562_007063</name>
</gene>
<reference evidence="1 2" key="1">
    <citation type="submission" date="2019-11" db="EMBL/GenBank/DDBJ databases">
        <title>Whole genome sequence of Oryza granulata.</title>
        <authorList>
            <person name="Li W."/>
        </authorList>
    </citation>
    <scope>NUCLEOTIDE SEQUENCE [LARGE SCALE GENOMIC DNA]</scope>
    <source>
        <strain evidence="2">cv. Menghai</strain>
        <tissue evidence="1">Leaf</tissue>
    </source>
</reference>
<keyword evidence="2" id="KW-1185">Reference proteome</keyword>
<evidence type="ECO:0000313" key="1">
    <source>
        <dbReference type="EMBL" id="KAF0931866.1"/>
    </source>
</evidence>
<sequence length="173" mass="18733">MGVKGNTTLLTRLWKDQKSSKNTHSRPGSLCLEPFSCDPIEHKTRVKTPPNVQFLNPHFAQLLDPYAALAGGGSNAMDVVATNSTEKIRGFASVCFTTPLRLYPSQPRDSIGLLAASRFAREGLLEAFAVMEAEDPVGDIYGSVDLKTLSGLANIKSPSFKKRAAVLLKELKA</sequence>
<accession>A0A6G1F4M4</accession>
<proteinExistence type="predicted"/>
<dbReference type="EMBL" id="SPHZ02000001">
    <property type="protein sequence ID" value="KAF0931866.1"/>
    <property type="molecule type" value="Genomic_DNA"/>
</dbReference>
<evidence type="ECO:0000313" key="2">
    <source>
        <dbReference type="Proteomes" id="UP000479710"/>
    </source>
</evidence>
<organism evidence="1 2">
    <name type="scientific">Oryza meyeriana var. granulata</name>
    <dbReference type="NCBI Taxonomy" id="110450"/>
    <lineage>
        <taxon>Eukaryota</taxon>
        <taxon>Viridiplantae</taxon>
        <taxon>Streptophyta</taxon>
        <taxon>Embryophyta</taxon>
        <taxon>Tracheophyta</taxon>
        <taxon>Spermatophyta</taxon>
        <taxon>Magnoliopsida</taxon>
        <taxon>Liliopsida</taxon>
        <taxon>Poales</taxon>
        <taxon>Poaceae</taxon>
        <taxon>BOP clade</taxon>
        <taxon>Oryzoideae</taxon>
        <taxon>Oryzeae</taxon>
        <taxon>Oryzinae</taxon>
        <taxon>Oryza</taxon>
        <taxon>Oryza meyeriana</taxon>
    </lineage>
</organism>
<dbReference type="AlphaFoldDB" id="A0A6G1F4M4"/>
<protein>
    <submittedName>
        <fullName evidence="1">Uncharacterized protein</fullName>
    </submittedName>
</protein>